<organism evidence="2 3">
    <name type="scientific">Euplotes crassus</name>
    <dbReference type="NCBI Taxonomy" id="5936"/>
    <lineage>
        <taxon>Eukaryota</taxon>
        <taxon>Sar</taxon>
        <taxon>Alveolata</taxon>
        <taxon>Ciliophora</taxon>
        <taxon>Intramacronucleata</taxon>
        <taxon>Spirotrichea</taxon>
        <taxon>Hypotrichia</taxon>
        <taxon>Euplotida</taxon>
        <taxon>Euplotidae</taxon>
        <taxon>Moneuplotes</taxon>
    </lineage>
</organism>
<feature type="compositionally biased region" description="Basic and acidic residues" evidence="1">
    <location>
        <begin position="49"/>
        <end position="61"/>
    </location>
</feature>
<reference evidence="2" key="1">
    <citation type="submission" date="2023-07" db="EMBL/GenBank/DDBJ databases">
        <authorList>
            <consortium name="AG Swart"/>
            <person name="Singh M."/>
            <person name="Singh A."/>
            <person name="Seah K."/>
            <person name="Emmerich C."/>
        </authorList>
    </citation>
    <scope>NUCLEOTIDE SEQUENCE</scope>
    <source>
        <strain evidence="2">DP1</strain>
    </source>
</reference>
<evidence type="ECO:0000256" key="1">
    <source>
        <dbReference type="SAM" id="MobiDB-lite"/>
    </source>
</evidence>
<dbReference type="Proteomes" id="UP001295684">
    <property type="component" value="Unassembled WGS sequence"/>
</dbReference>
<feature type="region of interest" description="Disordered" evidence="1">
    <location>
        <begin position="433"/>
        <end position="467"/>
    </location>
</feature>
<evidence type="ECO:0000313" key="2">
    <source>
        <dbReference type="EMBL" id="CAI2387579.1"/>
    </source>
</evidence>
<feature type="compositionally biased region" description="Basic and acidic residues" evidence="1">
    <location>
        <begin position="456"/>
        <end position="467"/>
    </location>
</feature>
<sequence length="467" mass="53719">MEENREKKKNKEWSIWSCFCKCRKKKSFRPSIEDSSEKSESLLQEDMDLESKITPFEESKTHNASHRPTNSSKSPKRTTLKEETSKEENETPEVQAPKRADPVGREEGADGVGNCGMGSERNGDTERKEMMEEVVEEVIEEIRSEVIDKEIKDVCESVKDALVKEIDDFGSCLREKYESVQKSQEMGISENLIQTYKNKNCVATVLLCFDLNNEDWRIKADSKLNLSDPNIYSILFTTPSPIPKLFTKILTHLSLAISTKPLINSPQTQDEEEGRDESQLVKPYQITFENFDFSEKMGCLCEVLQICIDEEIIRVAFEQCVFPYVTEKGVSQLIFITPQEQMRPFYGISFTECEFIQNLEEEKNYEYDKADQIGLLLNCPGLPSPLRDPNVELQIEGGISSISFKNNKFTDIEMAKLKVYLCYAENLLIFEEDKKEKEGEEGEDEEVEEDEEIEEENKKAAKEESKE</sequence>
<dbReference type="AlphaFoldDB" id="A0AAD1YAB9"/>
<keyword evidence="3" id="KW-1185">Reference proteome</keyword>
<feature type="compositionally biased region" description="Basic and acidic residues" evidence="1">
    <location>
        <begin position="31"/>
        <end position="40"/>
    </location>
</feature>
<dbReference type="EMBL" id="CAMPGE010030079">
    <property type="protein sequence ID" value="CAI2387579.1"/>
    <property type="molecule type" value="Genomic_DNA"/>
</dbReference>
<name>A0AAD1YAB9_EUPCR</name>
<protein>
    <submittedName>
        <fullName evidence="2">Uncharacterized protein</fullName>
    </submittedName>
</protein>
<accession>A0AAD1YAB9</accession>
<comment type="caution">
    <text evidence="2">The sequence shown here is derived from an EMBL/GenBank/DDBJ whole genome shotgun (WGS) entry which is preliminary data.</text>
</comment>
<feature type="compositionally biased region" description="Acidic residues" evidence="1">
    <location>
        <begin position="439"/>
        <end position="455"/>
    </location>
</feature>
<proteinExistence type="predicted"/>
<feature type="compositionally biased region" description="Basic and acidic residues" evidence="1">
    <location>
        <begin position="79"/>
        <end position="89"/>
    </location>
</feature>
<feature type="region of interest" description="Disordered" evidence="1">
    <location>
        <begin position="25"/>
        <end position="128"/>
    </location>
</feature>
<gene>
    <name evidence="2" type="ORF">ECRASSUSDP1_LOCUS29213</name>
</gene>
<feature type="compositionally biased region" description="Basic and acidic residues" evidence="1">
    <location>
        <begin position="96"/>
        <end position="108"/>
    </location>
</feature>
<evidence type="ECO:0000313" key="3">
    <source>
        <dbReference type="Proteomes" id="UP001295684"/>
    </source>
</evidence>